<dbReference type="EMBL" id="LAZR01060761">
    <property type="protein sequence ID" value="KKK65013.1"/>
    <property type="molecule type" value="Genomic_DNA"/>
</dbReference>
<evidence type="ECO:0000313" key="1">
    <source>
        <dbReference type="EMBL" id="KKK65013.1"/>
    </source>
</evidence>
<proteinExistence type="predicted"/>
<name>A0A0F8X875_9ZZZZ</name>
<gene>
    <name evidence="1" type="ORF">LCGC14_2978430</name>
</gene>
<dbReference type="AlphaFoldDB" id="A0A0F8X875"/>
<organism evidence="1">
    <name type="scientific">marine sediment metagenome</name>
    <dbReference type="NCBI Taxonomy" id="412755"/>
    <lineage>
        <taxon>unclassified sequences</taxon>
        <taxon>metagenomes</taxon>
        <taxon>ecological metagenomes</taxon>
    </lineage>
</organism>
<feature type="non-terminal residue" evidence="1">
    <location>
        <position position="246"/>
    </location>
</feature>
<reference evidence="1" key="1">
    <citation type="journal article" date="2015" name="Nature">
        <title>Complex archaea that bridge the gap between prokaryotes and eukaryotes.</title>
        <authorList>
            <person name="Spang A."/>
            <person name="Saw J.H."/>
            <person name="Jorgensen S.L."/>
            <person name="Zaremba-Niedzwiedzka K."/>
            <person name="Martijn J."/>
            <person name="Lind A.E."/>
            <person name="van Eijk R."/>
            <person name="Schleper C."/>
            <person name="Guy L."/>
            <person name="Ettema T.J."/>
        </authorList>
    </citation>
    <scope>NUCLEOTIDE SEQUENCE</scope>
</reference>
<comment type="caution">
    <text evidence="1">The sequence shown here is derived from an EMBL/GenBank/DDBJ whole genome shotgun (WGS) entry which is preliminary data.</text>
</comment>
<accession>A0A0F8X875</accession>
<sequence>MKHATLGKLALLMLALAMSLIIRASALADTVQLIRSSEGSGNLYEKLIVSSNKACFVKEVSTAAKRLLTPPFSIYYRLKTDSPNNEKDGYYRIGGPDGREVGWIKKEFVTSWNTRFGFDPVLPLPDRHFTVFADSQGEQSAVKFVGKDGRPPGGTKRFALISSVSAVEADDPLQEVVIFTGLVESGGARQQEQMSLYNLQLEIVFVIASTASMEHLIEVAREVTAATARTLHNMPDIQPLVHFGLV</sequence>
<protein>
    <submittedName>
        <fullName evidence="1">Uncharacterized protein</fullName>
    </submittedName>
</protein>